<keyword evidence="2" id="KW-0378">Hydrolase</keyword>
<dbReference type="Gene3D" id="3.90.1570.10">
    <property type="entry name" value="tt1808, chain A"/>
    <property type="match status" value="1"/>
</dbReference>
<name>A0A521FZR0_9BACT</name>
<evidence type="ECO:0000313" key="3">
    <source>
        <dbReference type="Proteomes" id="UP000316238"/>
    </source>
</evidence>
<keyword evidence="2" id="KW-0255">Endonuclease</keyword>
<evidence type="ECO:0000259" key="1">
    <source>
        <dbReference type="Pfam" id="PF05685"/>
    </source>
</evidence>
<evidence type="ECO:0000313" key="2">
    <source>
        <dbReference type="EMBL" id="TAA74254.1"/>
    </source>
</evidence>
<dbReference type="Pfam" id="PF05685">
    <property type="entry name" value="Uma2"/>
    <property type="match status" value="1"/>
</dbReference>
<keyword evidence="3" id="KW-1185">Reference proteome</keyword>
<dbReference type="InterPro" id="IPR008538">
    <property type="entry name" value="Uma2"/>
</dbReference>
<dbReference type="PANTHER" id="PTHR36558">
    <property type="entry name" value="GLR1098 PROTEIN"/>
    <property type="match status" value="1"/>
</dbReference>
<dbReference type="AlphaFoldDB" id="A0A521FZR0"/>
<comment type="caution">
    <text evidence="2">The sequence shown here is derived from an EMBL/GenBank/DDBJ whole genome shotgun (WGS) entry which is preliminary data.</text>
</comment>
<accession>A0A521FZR0</accession>
<dbReference type="EMBL" id="NQJD01000033">
    <property type="protein sequence ID" value="TAA74254.1"/>
    <property type="molecule type" value="Genomic_DNA"/>
</dbReference>
<protein>
    <submittedName>
        <fullName evidence="2">Restriction endonuclease</fullName>
    </submittedName>
</protein>
<dbReference type="InterPro" id="IPR011335">
    <property type="entry name" value="Restrct_endonuc-II-like"/>
</dbReference>
<sequence length="158" mass="18071">MQACEQHRLSPEEYLAAERVSSVRHEYFDGEVFASDMKVKIKSAEKYTHPDVVVVCRKEEYADDKKDVLLNPVIIVEILSDGTEAYDRGDKFSHYQLIPSLAEYILVCQYACKIERLTRQADSTWVYAAFHRMEDVLALASIQCELPLAEVYSSGRIA</sequence>
<dbReference type="Proteomes" id="UP000316238">
    <property type="component" value="Unassembled WGS sequence"/>
</dbReference>
<dbReference type="SUPFAM" id="SSF52980">
    <property type="entry name" value="Restriction endonuclease-like"/>
    <property type="match status" value="1"/>
</dbReference>
<proteinExistence type="predicted"/>
<dbReference type="InterPro" id="IPR012296">
    <property type="entry name" value="Nuclease_put_TT1808"/>
</dbReference>
<gene>
    <name evidence="2" type="ORF">CDV28_1335</name>
</gene>
<reference evidence="2" key="1">
    <citation type="submission" date="2017-07" db="EMBL/GenBank/DDBJ databases">
        <title>The cable genome - Insights into the physiology and evolution of filamentous bacteria capable of sulfide oxidation via long distance electron transfer.</title>
        <authorList>
            <person name="Thorup C."/>
            <person name="Bjerg J.T."/>
            <person name="Schreiber L."/>
            <person name="Nielsen L.P."/>
            <person name="Kjeldsen K.U."/>
            <person name="Boesen T."/>
            <person name="Boggild A."/>
            <person name="Meysman F."/>
            <person name="Geelhoed J."/>
            <person name="Schramm A."/>
        </authorList>
    </citation>
    <scope>NUCLEOTIDE SEQUENCE [LARGE SCALE GENOMIC DNA]</scope>
    <source>
        <strain evidence="2">GS</strain>
    </source>
</reference>
<feature type="domain" description="Putative restriction endonuclease" evidence="1">
    <location>
        <begin position="24"/>
        <end position="143"/>
    </location>
</feature>
<dbReference type="PANTHER" id="PTHR36558:SF1">
    <property type="entry name" value="RESTRICTION ENDONUCLEASE DOMAIN-CONTAINING PROTEIN-RELATED"/>
    <property type="match status" value="1"/>
</dbReference>
<organism evidence="2 3">
    <name type="scientific">Candidatus Electronema aureum</name>
    <dbReference type="NCBI Taxonomy" id="2005002"/>
    <lineage>
        <taxon>Bacteria</taxon>
        <taxon>Pseudomonadati</taxon>
        <taxon>Thermodesulfobacteriota</taxon>
        <taxon>Desulfobulbia</taxon>
        <taxon>Desulfobulbales</taxon>
        <taxon>Desulfobulbaceae</taxon>
        <taxon>Candidatus Electronema</taxon>
    </lineage>
</organism>
<dbReference type="CDD" id="cd06260">
    <property type="entry name" value="DUF820-like"/>
    <property type="match status" value="1"/>
</dbReference>
<dbReference type="GO" id="GO:0004519">
    <property type="term" value="F:endonuclease activity"/>
    <property type="evidence" value="ECO:0007669"/>
    <property type="project" value="UniProtKB-KW"/>
</dbReference>
<keyword evidence="2" id="KW-0540">Nuclease</keyword>